<feature type="region of interest" description="Disordered" evidence="3">
    <location>
        <begin position="1"/>
        <end position="21"/>
    </location>
</feature>
<evidence type="ECO:0000313" key="6">
    <source>
        <dbReference type="Proteomes" id="UP001596242"/>
    </source>
</evidence>
<organism evidence="5 6">
    <name type="scientific">Streptomyces pratens</name>
    <dbReference type="NCBI Taxonomy" id="887456"/>
    <lineage>
        <taxon>Bacteria</taxon>
        <taxon>Bacillati</taxon>
        <taxon>Actinomycetota</taxon>
        <taxon>Actinomycetes</taxon>
        <taxon>Kitasatosporales</taxon>
        <taxon>Streptomycetaceae</taxon>
        <taxon>Streptomyces</taxon>
    </lineage>
</organism>
<comment type="caution">
    <text evidence="5">The sequence shown here is derived from an EMBL/GenBank/DDBJ whole genome shotgun (WGS) entry which is preliminary data.</text>
</comment>
<keyword evidence="2 5" id="KW-0067">ATP-binding</keyword>
<dbReference type="InterPro" id="IPR003593">
    <property type="entry name" value="AAA+_ATPase"/>
</dbReference>
<evidence type="ECO:0000256" key="2">
    <source>
        <dbReference type="ARBA" id="ARBA00022840"/>
    </source>
</evidence>
<dbReference type="Gene3D" id="3.40.50.300">
    <property type="entry name" value="P-loop containing nucleotide triphosphate hydrolases"/>
    <property type="match status" value="1"/>
</dbReference>
<protein>
    <submittedName>
        <fullName evidence="5">ABC transporter ATP-binding protein</fullName>
    </submittedName>
</protein>
<dbReference type="InterPro" id="IPR003439">
    <property type="entry name" value="ABC_transporter-like_ATP-bd"/>
</dbReference>
<sequence>MMNYASGTPHPDTGEEGTPAVRAQDLTVVRGPRNVLRGLDFTVPRGQVTGLLGPSGCGKSTLMRAIVGTQANVTGTLDVLGLPAGHPALRTRIGYVTQAPSVYDDLTVRQNLDYFASVLDPGLPQARTRSRGGTPTAADRRRDNVTRAIADVDLTTHADALAGNLSGGQRSRVSLAVALLGTPELLVLDEPTVGLDPVLRRDLWQLFHAIAADRGAGLLISSHVMDEAERCHRLLLMREGEILADDTPDALRAGTGSDTVEAAFLHLVDAAVAASRTKETSR</sequence>
<dbReference type="SMART" id="SM00382">
    <property type="entry name" value="AAA"/>
    <property type="match status" value="1"/>
</dbReference>
<dbReference type="CDD" id="cd03230">
    <property type="entry name" value="ABC_DR_subfamily_A"/>
    <property type="match status" value="1"/>
</dbReference>
<dbReference type="PROSITE" id="PS50893">
    <property type="entry name" value="ABC_TRANSPORTER_2"/>
    <property type="match status" value="1"/>
</dbReference>
<reference evidence="6" key="1">
    <citation type="journal article" date="2019" name="Int. J. Syst. Evol. Microbiol.">
        <title>The Global Catalogue of Microorganisms (GCM) 10K type strain sequencing project: providing services to taxonomists for standard genome sequencing and annotation.</title>
        <authorList>
            <consortium name="The Broad Institute Genomics Platform"/>
            <consortium name="The Broad Institute Genome Sequencing Center for Infectious Disease"/>
            <person name="Wu L."/>
            <person name="Ma J."/>
        </authorList>
    </citation>
    <scope>NUCLEOTIDE SEQUENCE [LARGE SCALE GENOMIC DNA]</scope>
    <source>
        <strain evidence="6">JCM 12763</strain>
    </source>
</reference>
<dbReference type="PROSITE" id="PS00211">
    <property type="entry name" value="ABC_TRANSPORTER_1"/>
    <property type="match status" value="1"/>
</dbReference>
<evidence type="ECO:0000256" key="1">
    <source>
        <dbReference type="ARBA" id="ARBA00022741"/>
    </source>
</evidence>
<dbReference type="PANTHER" id="PTHR43038:SF3">
    <property type="entry name" value="ABC TRANSPORTER G FAMILY MEMBER 20 ISOFORM X1"/>
    <property type="match status" value="1"/>
</dbReference>
<gene>
    <name evidence="5" type="ORF">ACFP50_04580</name>
</gene>
<dbReference type="RefSeq" id="WP_386393556.1">
    <property type="nucleotide sequence ID" value="NZ_JBHSPT010000008.1"/>
</dbReference>
<evidence type="ECO:0000313" key="5">
    <source>
        <dbReference type="EMBL" id="MFC6054767.1"/>
    </source>
</evidence>
<dbReference type="Proteomes" id="UP001596242">
    <property type="component" value="Unassembled WGS sequence"/>
</dbReference>
<evidence type="ECO:0000259" key="4">
    <source>
        <dbReference type="PROSITE" id="PS50893"/>
    </source>
</evidence>
<feature type="domain" description="ABC transporter" evidence="4">
    <location>
        <begin position="21"/>
        <end position="264"/>
    </location>
</feature>
<dbReference type="GO" id="GO:0005524">
    <property type="term" value="F:ATP binding"/>
    <property type="evidence" value="ECO:0007669"/>
    <property type="project" value="UniProtKB-KW"/>
</dbReference>
<dbReference type="PANTHER" id="PTHR43038">
    <property type="entry name" value="ATP-BINDING CASSETTE, SUB-FAMILY H, MEMBER 1"/>
    <property type="match status" value="1"/>
</dbReference>
<evidence type="ECO:0000256" key="3">
    <source>
        <dbReference type="SAM" id="MobiDB-lite"/>
    </source>
</evidence>
<dbReference type="SUPFAM" id="SSF52540">
    <property type="entry name" value="P-loop containing nucleoside triphosphate hydrolases"/>
    <property type="match status" value="1"/>
</dbReference>
<accession>A0ABW1LUW6</accession>
<keyword evidence="6" id="KW-1185">Reference proteome</keyword>
<dbReference type="InterPro" id="IPR017871">
    <property type="entry name" value="ABC_transporter-like_CS"/>
</dbReference>
<name>A0ABW1LUW6_9ACTN</name>
<dbReference type="EMBL" id="JBHSPT010000008">
    <property type="protein sequence ID" value="MFC6054767.1"/>
    <property type="molecule type" value="Genomic_DNA"/>
</dbReference>
<keyword evidence="1" id="KW-0547">Nucleotide-binding</keyword>
<dbReference type="InterPro" id="IPR027417">
    <property type="entry name" value="P-loop_NTPase"/>
</dbReference>
<dbReference type="Pfam" id="PF00005">
    <property type="entry name" value="ABC_tran"/>
    <property type="match status" value="1"/>
</dbReference>
<proteinExistence type="predicted"/>